<dbReference type="OrthoDB" id="415726at2759"/>
<feature type="compositionally biased region" description="Polar residues" evidence="1">
    <location>
        <begin position="1"/>
        <end position="10"/>
    </location>
</feature>
<feature type="compositionally biased region" description="Basic residues" evidence="1">
    <location>
        <begin position="27"/>
        <end position="38"/>
    </location>
</feature>
<comment type="caution">
    <text evidence="2">The sequence shown here is derived from an EMBL/GenBank/DDBJ whole genome shotgun (WGS) entry which is preliminary data.</text>
</comment>
<dbReference type="EMBL" id="CAMXCT010003524">
    <property type="protein sequence ID" value="CAI4004897.1"/>
    <property type="molecule type" value="Genomic_DNA"/>
</dbReference>
<evidence type="ECO:0000256" key="1">
    <source>
        <dbReference type="SAM" id="MobiDB-lite"/>
    </source>
</evidence>
<sequence length="629" mass="71473">MALAPRSNSRGSDRNENQDRNQDVHSVSRHSFSRHSVSRHSVSSQGARPKKQRRPASQQQRTREEQKEWTTPPLRELIPGEVRSKVLGLAGKGSALIIEMLWSTSAYLPAHNGGLKYKEVASNLKELMEGRISRGFPLPVLTIDEPVPIKKRVAGIYDRYSEWERSFGLVASNSSYSYAAPSRVGAFEVHLVQGSWDAQLCAAGPLPKDQTHRGPPVSGSLGILCSACALRHSEGAPSQKEQRMSSEQAKEYEKQMQQQHSLLHSKLWTRRWPGLRFLVGRIGAILIRPVPDVARPVSMRKVDFKKRSSPLLERFNFAFSRKAISLPPDPVQAIRQELAALDCPAAKGWFITVDEGPEILCRCGGGSHRLEVAQVLGILQSLGFDDSAFHSFCLAQKGSWKGQGVNEFIAHFLKLEMQHTLDQKQEEHARETSRRKAQEELAYQHFNMTQQGHLTEQDEICKEYKKSFEDSHAEAERIYAPRSPQVTLCLFLVRRLPSHGFDLRRLDSGEATAEEAAQVVAEALKLNDERRQKWSGWYQEVESWKRNDSEEELAIFESILSQRPDIAEMLAYKENEEQRLEQDIQSFELKMHQAYPKPEFYQGRINNLKDTFLRLLADYHQTVAGEASR</sequence>
<evidence type="ECO:0000313" key="4">
    <source>
        <dbReference type="Proteomes" id="UP001152797"/>
    </source>
</evidence>
<evidence type="ECO:0000313" key="3">
    <source>
        <dbReference type="EMBL" id="CAL4792209.1"/>
    </source>
</evidence>
<protein>
    <submittedName>
        <fullName evidence="2">Uncharacterized protein</fullName>
    </submittedName>
</protein>
<accession>A0A9P1D876</accession>
<dbReference type="EMBL" id="CAMXCT030003524">
    <property type="protein sequence ID" value="CAL4792209.1"/>
    <property type="molecule type" value="Genomic_DNA"/>
</dbReference>
<feature type="region of interest" description="Disordered" evidence="1">
    <location>
        <begin position="1"/>
        <end position="75"/>
    </location>
</feature>
<reference evidence="3 4" key="2">
    <citation type="submission" date="2024-05" db="EMBL/GenBank/DDBJ databases">
        <authorList>
            <person name="Chen Y."/>
            <person name="Shah S."/>
            <person name="Dougan E. K."/>
            <person name="Thang M."/>
            <person name="Chan C."/>
        </authorList>
    </citation>
    <scope>NUCLEOTIDE SEQUENCE [LARGE SCALE GENOMIC DNA]</scope>
</reference>
<feature type="compositionally biased region" description="Basic and acidic residues" evidence="1">
    <location>
        <begin position="11"/>
        <end position="23"/>
    </location>
</feature>
<name>A0A9P1D876_9DINO</name>
<reference evidence="2" key="1">
    <citation type="submission" date="2022-10" db="EMBL/GenBank/DDBJ databases">
        <authorList>
            <person name="Chen Y."/>
            <person name="Dougan E. K."/>
            <person name="Chan C."/>
            <person name="Rhodes N."/>
            <person name="Thang M."/>
        </authorList>
    </citation>
    <scope>NUCLEOTIDE SEQUENCE</scope>
</reference>
<dbReference type="AlphaFoldDB" id="A0A9P1D876"/>
<gene>
    <name evidence="2" type="ORF">C1SCF055_LOCUS30664</name>
</gene>
<dbReference type="EMBL" id="CAMXCT020003524">
    <property type="protein sequence ID" value="CAL1158272.1"/>
    <property type="molecule type" value="Genomic_DNA"/>
</dbReference>
<organism evidence="2">
    <name type="scientific">Cladocopium goreaui</name>
    <dbReference type="NCBI Taxonomy" id="2562237"/>
    <lineage>
        <taxon>Eukaryota</taxon>
        <taxon>Sar</taxon>
        <taxon>Alveolata</taxon>
        <taxon>Dinophyceae</taxon>
        <taxon>Suessiales</taxon>
        <taxon>Symbiodiniaceae</taxon>
        <taxon>Cladocopium</taxon>
    </lineage>
</organism>
<keyword evidence="4" id="KW-1185">Reference proteome</keyword>
<evidence type="ECO:0000313" key="2">
    <source>
        <dbReference type="EMBL" id="CAI4004897.1"/>
    </source>
</evidence>
<dbReference type="Proteomes" id="UP001152797">
    <property type="component" value="Unassembled WGS sequence"/>
</dbReference>
<proteinExistence type="predicted"/>